<keyword evidence="3" id="KW-1185">Reference proteome</keyword>
<reference evidence="2 3" key="2">
    <citation type="submission" date="2018-11" db="EMBL/GenBank/DDBJ databases">
        <authorList>
            <consortium name="Pathogen Informatics"/>
        </authorList>
    </citation>
    <scope>NUCLEOTIDE SEQUENCE [LARGE SCALE GENOMIC DNA]</scope>
</reference>
<evidence type="ECO:0000256" key="1">
    <source>
        <dbReference type="SAM" id="Phobius"/>
    </source>
</evidence>
<proteinExistence type="predicted"/>
<name>A0A0R3T769_RODNA</name>
<dbReference type="WBParaSite" id="HNAJ_0000290701-mRNA-1">
    <property type="protein sequence ID" value="HNAJ_0000290701-mRNA-1"/>
    <property type="gene ID" value="HNAJ_0000290701"/>
</dbReference>
<keyword evidence="1" id="KW-1133">Transmembrane helix</keyword>
<gene>
    <name evidence="2" type="ORF">HNAJ_LOCUS2906</name>
</gene>
<accession>A0A0R3T769</accession>
<protein>
    <submittedName>
        <fullName evidence="4">EB domain-containing protein</fullName>
    </submittedName>
</protein>
<organism evidence="4">
    <name type="scientific">Rodentolepis nana</name>
    <name type="common">Dwarf tapeworm</name>
    <name type="synonym">Hymenolepis nana</name>
    <dbReference type="NCBI Taxonomy" id="102285"/>
    <lineage>
        <taxon>Eukaryota</taxon>
        <taxon>Metazoa</taxon>
        <taxon>Spiralia</taxon>
        <taxon>Lophotrochozoa</taxon>
        <taxon>Platyhelminthes</taxon>
        <taxon>Cestoda</taxon>
        <taxon>Eucestoda</taxon>
        <taxon>Cyclophyllidea</taxon>
        <taxon>Hymenolepididae</taxon>
        <taxon>Rodentolepis</taxon>
    </lineage>
</organism>
<dbReference type="Proteomes" id="UP000278807">
    <property type="component" value="Unassembled WGS sequence"/>
</dbReference>
<dbReference type="OrthoDB" id="6258424at2759"/>
<evidence type="ECO:0000313" key="2">
    <source>
        <dbReference type="EMBL" id="VDN98765.1"/>
    </source>
</evidence>
<feature type="transmembrane region" description="Helical" evidence="1">
    <location>
        <begin position="12"/>
        <end position="34"/>
    </location>
</feature>
<evidence type="ECO:0000313" key="4">
    <source>
        <dbReference type="WBParaSite" id="HNAJ_0000290701-mRNA-1"/>
    </source>
</evidence>
<keyword evidence="1" id="KW-0812">Transmembrane</keyword>
<evidence type="ECO:0000313" key="3">
    <source>
        <dbReference type="Proteomes" id="UP000278807"/>
    </source>
</evidence>
<keyword evidence="1" id="KW-0472">Membrane</keyword>
<dbReference type="AlphaFoldDB" id="A0A0R3T769"/>
<sequence>MGSHEITSPVMLTGFLYLPFTVLIIVVFTLPNLILCSDEHLVFTGACNKEPPNFCDRIVKNSVCNRAKNECFCRKGFVAVKEGDSVACKTLLTDLKCRVDADCVHVNRSSCHPGAGYCTCPGNTIFVPQINACRTKLFDRKSLICASCLQEGGDCFAFEHGDHIHEEGSTQFERYGCVCPNLRTNTQFRDPSRPQRTCGAQLADIGDLCNEEDLRCRSPIATCRIIEEAQWGAMTYGTCTCPPDYIPVFQKLLRFYECCEEAFLNGINFTLFLDTPF</sequence>
<dbReference type="EMBL" id="UZAE01001558">
    <property type="protein sequence ID" value="VDN98765.1"/>
    <property type="molecule type" value="Genomic_DNA"/>
</dbReference>
<reference evidence="4" key="1">
    <citation type="submission" date="2017-02" db="UniProtKB">
        <authorList>
            <consortium name="WormBaseParasite"/>
        </authorList>
    </citation>
    <scope>IDENTIFICATION</scope>
</reference>